<name>A0A8J4V8M1_9MYCE</name>
<dbReference type="Gene3D" id="1.25.10.10">
    <property type="entry name" value="Leucine-rich Repeat Variant"/>
    <property type="match status" value="1"/>
</dbReference>
<feature type="region of interest" description="Disordered" evidence="1">
    <location>
        <begin position="630"/>
        <end position="670"/>
    </location>
</feature>
<feature type="domain" description="ELMO" evidence="2">
    <location>
        <begin position="339"/>
        <end position="502"/>
    </location>
</feature>
<dbReference type="InterPro" id="IPR011989">
    <property type="entry name" value="ARM-like"/>
</dbReference>
<dbReference type="PANTHER" id="PTHR12771:SF56">
    <property type="entry name" value="CED-12"/>
    <property type="match status" value="1"/>
</dbReference>
<feature type="compositionally biased region" description="Low complexity" evidence="1">
    <location>
        <begin position="643"/>
        <end position="664"/>
    </location>
</feature>
<keyword evidence="4" id="KW-1185">Reference proteome</keyword>
<dbReference type="InterPro" id="IPR050868">
    <property type="entry name" value="ELMO_domain-containing"/>
</dbReference>
<dbReference type="Pfam" id="PF24959">
    <property type="entry name" value="FH3_FHOD1-3"/>
    <property type="match status" value="1"/>
</dbReference>
<proteinExistence type="predicted"/>
<dbReference type="GO" id="GO:0007015">
    <property type="term" value="P:actin filament organization"/>
    <property type="evidence" value="ECO:0007669"/>
    <property type="project" value="TreeGrafter"/>
</dbReference>
<dbReference type="PANTHER" id="PTHR12771">
    <property type="entry name" value="ENGULFMENT AND CELL MOTILITY"/>
    <property type="match status" value="1"/>
</dbReference>
<dbReference type="GO" id="GO:0048870">
    <property type="term" value="P:cell motility"/>
    <property type="evidence" value="ECO:0007669"/>
    <property type="project" value="TreeGrafter"/>
</dbReference>
<protein>
    <recommendedName>
        <fullName evidence="2">ELMO domain-containing protein</fullName>
    </recommendedName>
</protein>
<evidence type="ECO:0000256" key="1">
    <source>
        <dbReference type="SAM" id="MobiDB-lite"/>
    </source>
</evidence>
<dbReference type="InterPro" id="IPR006816">
    <property type="entry name" value="ELMO_dom"/>
</dbReference>
<dbReference type="GO" id="GO:0005886">
    <property type="term" value="C:plasma membrane"/>
    <property type="evidence" value="ECO:0007669"/>
    <property type="project" value="TreeGrafter"/>
</dbReference>
<feature type="region of interest" description="Disordered" evidence="1">
    <location>
        <begin position="693"/>
        <end position="715"/>
    </location>
</feature>
<accession>A0A8J4V8M1</accession>
<dbReference type="Gene3D" id="6.10.10.90">
    <property type="match status" value="1"/>
</dbReference>
<dbReference type="InterPro" id="IPR016024">
    <property type="entry name" value="ARM-type_fold"/>
</dbReference>
<dbReference type="Pfam" id="PF04727">
    <property type="entry name" value="ELMO_CED12"/>
    <property type="match status" value="1"/>
</dbReference>
<dbReference type="EMBL" id="AJWJ01000015">
    <property type="protein sequence ID" value="KAF2077957.1"/>
    <property type="molecule type" value="Genomic_DNA"/>
</dbReference>
<gene>
    <name evidence="3" type="ORF">CYY_000757</name>
</gene>
<comment type="caution">
    <text evidence="3">The sequence shown here is derived from an EMBL/GenBank/DDBJ whole genome shotgun (WGS) entry which is preliminary data.</text>
</comment>
<dbReference type="PROSITE" id="PS51335">
    <property type="entry name" value="ELMO"/>
    <property type="match status" value="1"/>
</dbReference>
<evidence type="ECO:0000259" key="2">
    <source>
        <dbReference type="PROSITE" id="PS51335"/>
    </source>
</evidence>
<dbReference type="InterPro" id="IPR056771">
    <property type="entry name" value="FH3_FHOD1-3-like"/>
</dbReference>
<reference evidence="3" key="1">
    <citation type="submission" date="2020-01" db="EMBL/GenBank/DDBJ databases">
        <title>Development of genomics and gene disruption for Polysphondylium violaceum indicates a role for the polyketide synthase stlB in stalk morphogenesis.</title>
        <authorList>
            <person name="Narita B."/>
            <person name="Kawabe Y."/>
            <person name="Kin K."/>
            <person name="Saito T."/>
            <person name="Gibbs R."/>
            <person name="Kuspa A."/>
            <person name="Muzny D."/>
            <person name="Queller D."/>
            <person name="Richards S."/>
            <person name="Strassman J."/>
            <person name="Sucgang R."/>
            <person name="Worley K."/>
            <person name="Schaap P."/>
        </authorList>
    </citation>
    <scope>NUCLEOTIDE SEQUENCE</scope>
    <source>
        <strain evidence="3">QSvi11</strain>
    </source>
</reference>
<organism evidence="3 4">
    <name type="scientific">Polysphondylium violaceum</name>
    <dbReference type="NCBI Taxonomy" id="133409"/>
    <lineage>
        <taxon>Eukaryota</taxon>
        <taxon>Amoebozoa</taxon>
        <taxon>Evosea</taxon>
        <taxon>Eumycetozoa</taxon>
        <taxon>Dictyostelia</taxon>
        <taxon>Dictyosteliales</taxon>
        <taxon>Dictyosteliaceae</taxon>
        <taxon>Polysphondylium</taxon>
    </lineage>
</organism>
<feature type="compositionally biased region" description="Low complexity" evidence="1">
    <location>
        <begin position="695"/>
        <end position="706"/>
    </location>
</feature>
<dbReference type="Proteomes" id="UP000695562">
    <property type="component" value="Unassembled WGS sequence"/>
</dbReference>
<dbReference type="AlphaFoldDB" id="A0A8J4V8M1"/>
<sequence length="792" mass="88149">MKLIVKFQDKTLEHTQESEITSLASITEKLCSLFSIPNAKSYSLFLANGSIIDNLNLIEDNIEIVIKSVAIASTLLPINVSSNSLMVNNISTSPGGLSTSPSSGSGPSGGQMPLSIDTVLVNLLSEHTKKKALFDLKDLMKDENNARKFVEKNGIVSIIDQFKDLTGNTLSYALLAIQSIMSYEFGLMAVPISLMSQLLPLVESGNPSVLKSSLYLLYLFSKVSSNTAVFQEKIKSFTSSKDRSFYQVLVDHLSSYTVDVQLNSLTLINSILHLSHQNPAEFLQVLGKFDAIDINSSLKKLVESVITPELKKQLYLYQKYRLLVIKHRKATTFNKDDPQHEALLMKLWTLTYPNVKLENRVSEQWKLMGFQGTDPTTDFRGMGIFGLDNLVHMAEHHNDKFKKIVNGQIDRKEREYPTCTAGINITQMLYDIFKIQEDINVNINASSDYTLFPILFSHNKAFEEVYCITFQILDGTWDDMNGSYMDWSKIITCVKNQILTTLNSKPSTLEAFHWAACLKNSSNMPKEEEDPAHSTEDIKQIKHAAKKEIYEIIKNQKIQFFQDGFIFKLFKPLKSKQSTGPSIPLTHLFIKCSTLDHQEINYAFLTDSSERPTSNLNTCKVSDIQYSSPNEANINGSSGGGSSNSSNNTSNTTNSNTNANTTSSKKGDKSQHFTITINNADIQYIVQQSLSPILSSSNSHPSSGGSNSSGGGGNNNQLALDLVSIQREDMSLFSDALKVLAGKDFNSLESIEEYKTLSNLTVQLKLLDLVGVEIPKETPKIPDLPMNYEFKS</sequence>
<evidence type="ECO:0000313" key="3">
    <source>
        <dbReference type="EMBL" id="KAF2077957.1"/>
    </source>
</evidence>
<evidence type="ECO:0000313" key="4">
    <source>
        <dbReference type="Proteomes" id="UP000695562"/>
    </source>
</evidence>
<dbReference type="SUPFAM" id="SSF48371">
    <property type="entry name" value="ARM repeat"/>
    <property type="match status" value="1"/>
</dbReference>
<dbReference type="OrthoDB" id="67155at2759"/>